<dbReference type="PROSITE" id="PS01124">
    <property type="entry name" value="HTH_ARAC_FAMILY_2"/>
    <property type="match status" value="1"/>
</dbReference>
<dbReference type="PANTHER" id="PTHR43130">
    <property type="entry name" value="ARAC-FAMILY TRANSCRIPTIONAL REGULATOR"/>
    <property type="match status" value="1"/>
</dbReference>
<evidence type="ECO:0000256" key="1">
    <source>
        <dbReference type="ARBA" id="ARBA00023015"/>
    </source>
</evidence>
<dbReference type="SUPFAM" id="SSF46689">
    <property type="entry name" value="Homeodomain-like"/>
    <property type="match status" value="2"/>
</dbReference>
<feature type="domain" description="HTH araC/xylS-type" evidence="4">
    <location>
        <begin position="195"/>
        <end position="293"/>
    </location>
</feature>
<dbReference type="PRINTS" id="PR00032">
    <property type="entry name" value="HTHARAC"/>
</dbReference>
<comment type="caution">
    <text evidence="5">The sequence shown here is derived from an EMBL/GenBank/DDBJ whole genome shotgun (WGS) entry which is preliminary data.</text>
</comment>
<dbReference type="Pfam" id="PF01965">
    <property type="entry name" value="DJ-1_PfpI"/>
    <property type="match status" value="1"/>
</dbReference>
<reference evidence="5 6" key="1">
    <citation type="submission" date="2024-04" db="EMBL/GenBank/DDBJ databases">
        <title>Albibacterium profundi sp. nov., isolated from sediment of the Challenger Deep of Mariana Trench.</title>
        <authorList>
            <person name="Wang Y."/>
        </authorList>
    </citation>
    <scope>NUCLEOTIDE SEQUENCE [LARGE SCALE GENOMIC DNA]</scope>
    <source>
        <strain evidence="5 6">RHL897</strain>
    </source>
</reference>
<keyword evidence="6" id="KW-1185">Reference proteome</keyword>
<evidence type="ECO:0000313" key="5">
    <source>
        <dbReference type="EMBL" id="MFB5945900.1"/>
    </source>
</evidence>
<protein>
    <submittedName>
        <fullName evidence="5">Helix-turn-helix domain-containing protein</fullName>
    </submittedName>
</protein>
<dbReference type="SMART" id="SM00342">
    <property type="entry name" value="HTH_ARAC"/>
    <property type="match status" value="1"/>
</dbReference>
<keyword evidence="1" id="KW-0805">Transcription regulation</keyword>
<dbReference type="InterPro" id="IPR002818">
    <property type="entry name" value="DJ-1/PfpI"/>
</dbReference>
<name>A0ABV5CET4_9SPHI</name>
<dbReference type="RefSeq" id="WP_375557431.1">
    <property type="nucleotide sequence ID" value="NZ_JBBVGT010000002.1"/>
</dbReference>
<evidence type="ECO:0000259" key="4">
    <source>
        <dbReference type="PROSITE" id="PS01124"/>
    </source>
</evidence>
<dbReference type="Pfam" id="PF12833">
    <property type="entry name" value="HTH_18"/>
    <property type="match status" value="1"/>
</dbReference>
<accession>A0ABV5CET4</accession>
<proteinExistence type="predicted"/>
<dbReference type="InterPro" id="IPR018060">
    <property type="entry name" value="HTH_AraC"/>
</dbReference>
<dbReference type="InterPro" id="IPR029062">
    <property type="entry name" value="Class_I_gatase-like"/>
</dbReference>
<organism evidence="5 6">
    <name type="scientific">Albibacterium profundi</name>
    <dbReference type="NCBI Taxonomy" id="3134906"/>
    <lineage>
        <taxon>Bacteria</taxon>
        <taxon>Pseudomonadati</taxon>
        <taxon>Bacteroidota</taxon>
        <taxon>Sphingobacteriia</taxon>
        <taxon>Sphingobacteriales</taxon>
        <taxon>Sphingobacteriaceae</taxon>
        <taxon>Albibacterium</taxon>
    </lineage>
</organism>
<dbReference type="InterPro" id="IPR052158">
    <property type="entry name" value="INH-QAR"/>
</dbReference>
<dbReference type="SUPFAM" id="SSF52317">
    <property type="entry name" value="Class I glutamine amidotransferase-like"/>
    <property type="match status" value="1"/>
</dbReference>
<gene>
    <name evidence="5" type="ORF">WKR92_08645</name>
</gene>
<dbReference type="Proteomes" id="UP001580928">
    <property type="component" value="Unassembled WGS sequence"/>
</dbReference>
<evidence type="ECO:0000313" key="6">
    <source>
        <dbReference type="Proteomes" id="UP001580928"/>
    </source>
</evidence>
<dbReference type="EMBL" id="JBBVGT010000002">
    <property type="protein sequence ID" value="MFB5945900.1"/>
    <property type="molecule type" value="Genomic_DNA"/>
</dbReference>
<evidence type="ECO:0000256" key="2">
    <source>
        <dbReference type="ARBA" id="ARBA00023125"/>
    </source>
</evidence>
<dbReference type="PANTHER" id="PTHR43130:SF3">
    <property type="entry name" value="HTH-TYPE TRANSCRIPTIONAL REGULATOR RV1931C"/>
    <property type="match status" value="1"/>
</dbReference>
<sequence>MANSFLIEQGGEPKFKVELIAASDERRISNGIFTVSPDKMISDVIQTDLIIIPAIHGDYRQVVKNNADFVPWILEQYKRGAEVASLCIGAFLLASTGLLNGKRCTTHWMASEEFQEMFPQVELLNEKIITDENGIYTSGGAYSSLNLNLYLIEKLAGRKIAILQSKVFEIDIDRTSQSPFMIFSGQKSHNDEGVLKAQEYIEGNYQDKITIEMLCNRLAIGRRTFERRFKKATGNTVVEYAQRVKMEVAKKQFEGGMPNVNEVMFQVGYSDSKAFREVFKKFAGMSPVDYRNKYRELKQTSPNVRVSLQ</sequence>
<dbReference type="InterPro" id="IPR020449">
    <property type="entry name" value="Tscrpt_reg_AraC-type_HTH"/>
</dbReference>
<evidence type="ECO:0000256" key="3">
    <source>
        <dbReference type="ARBA" id="ARBA00023163"/>
    </source>
</evidence>
<dbReference type="Gene3D" id="1.10.10.60">
    <property type="entry name" value="Homeodomain-like"/>
    <property type="match status" value="2"/>
</dbReference>
<dbReference type="Gene3D" id="3.40.50.880">
    <property type="match status" value="1"/>
</dbReference>
<dbReference type="CDD" id="cd03138">
    <property type="entry name" value="GATase1_AraC_2"/>
    <property type="match status" value="1"/>
</dbReference>
<keyword evidence="3" id="KW-0804">Transcription</keyword>
<keyword evidence="2" id="KW-0238">DNA-binding</keyword>
<dbReference type="InterPro" id="IPR009057">
    <property type="entry name" value="Homeodomain-like_sf"/>
</dbReference>